<evidence type="ECO:0000256" key="6">
    <source>
        <dbReference type="ARBA" id="ARBA00022448"/>
    </source>
</evidence>
<evidence type="ECO:0000259" key="21">
    <source>
        <dbReference type="Pfam" id="PF00361"/>
    </source>
</evidence>
<gene>
    <name evidence="22" type="primary">nad2</name>
</gene>
<sequence>MKMNSSNIMFLTIMTMSVVMSMTSNNFLTTWTSMEINLISFLPLMKKSNKMNEQSMKYLIIQSVASSIMMTSMIMNSIINHPINESIMMMTGVLMKVGMMPFHLWLPMTMQMMSWTVCKMMMTMQKIIPTIMATQMTSLKLMMMPMAVSMMMGPVVGMKQTSMKKMMAYSSITNSPIMIICLKLSKNQFILFFTIYSVINILMINLMKNKNINFMSQLNNQTKMTKMSMLVSAMSMSGMPPTTGFLIKWMVMKSSMELSTIIPMMMIGSSLISTFMYLNMIIPSLTKSQKNKTEMMNQKESTMVLIINLLGIPLVTLTNLN</sequence>
<dbReference type="InterPro" id="IPR050175">
    <property type="entry name" value="Complex_I_Subunit_2"/>
</dbReference>
<dbReference type="Pfam" id="PF00361">
    <property type="entry name" value="Proton_antipo_M"/>
    <property type="match status" value="1"/>
</dbReference>
<dbReference type="GO" id="GO:0006120">
    <property type="term" value="P:mitochondrial electron transport, NADH to ubiquinone"/>
    <property type="evidence" value="ECO:0007669"/>
    <property type="project" value="TreeGrafter"/>
</dbReference>
<keyword evidence="13" id="KW-0520">NAD</keyword>
<evidence type="ECO:0000256" key="18">
    <source>
        <dbReference type="ARBA" id="ARBA00049551"/>
    </source>
</evidence>
<reference evidence="22" key="1">
    <citation type="submission" date="2022-04" db="EMBL/GenBank/DDBJ databases">
        <title>Genome comparison reveals inversions and alternative evolutionary history of nutritional endosymbionts in planthoppers (Hemiptera: Fulgoroidea).</title>
        <authorList>
            <person name="Deng J."/>
            <person name="Franco D.C."/>
            <person name="Michalik A."/>
            <person name="Lukasik P."/>
            <person name="Bennett G.M."/>
        </authorList>
    </citation>
    <scope>NUCLEOTIDE SEQUENCE</scope>
    <source>
        <strain evidence="22">PYRLAN</strain>
    </source>
</reference>
<feature type="transmembrane region" description="Helical" evidence="19">
    <location>
        <begin position="303"/>
        <end position="320"/>
    </location>
</feature>
<evidence type="ECO:0000256" key="2">
    <source>
        <dbReference type="ARBA" id="ARBA00004448"/>
    </source>
</evidence>
<keyword evidence="16 19" id="KW-0472">Membrane</keyword>
<feature type="transmembrane region" description="Helical" evidence="19">
    <location>
        <begin position="228"/>
        <end position="249"/>
    </location>
</feature>
<keyword evidence="10" id="KW-1278">Translocase</keyword>
<feature type="signal peptide" evidence="20">
    <location>
        <begin position="1"/>
        <end position="21"/>
    </location>
</feature>
<evidence type="ECO:0000256" key="19">
    <source>
        <dbReference type="SAM" id="Phobius"/>
    </source>
</evidence>
<feature type="transmembrane region" description="Helical" evidence="19">
    <location>
        <begin position="261"/>
        <end position="282"/>
    </location>
</feature>
<evidence type="ECO:0000256" key="5">
    <source>
        <dbReference type="ARBA" id="ARBA00021008"/>
    </source>
</evidence>
<evidence type="ECO:0000256" key="8">
    <source>
        <dbReference type="ARBA" id="ARBA00022692"/>
    </source>
</evidence>
<evidence type="ECO:0000256" key="4">
    <source>
        <dbReference type="ARBA" id="ARBA00012944"/>
    </source>
</evidence>
<keyword evidence="9" id="KW-0999">Mitochondrion inner membrane</keyword>
<evidence type="ECO:0000256" key="7">
    <source>
        <dbReference type="ARBA" id="ARBA00022660"/>
    </source>
</evidence>
<evidence type="ECO:0000256" key="12">
    <source>
        <dbReference type="ARBA" id="ARBA00022989"/>
    </source>
</evidence>
<dbReference type="GO" id="GO:0008137">
    <property type="term" value="F:NADH dehydrogenase (ubiquinone) activity"/>
    <property type="evidence" value="ECO:0007669"/>
    <property type="project" value="UniProtKB-EC"/>
</dbReference>
<evidence type="ECO:0000256" key="15">
    <source>
        <dbReference type="ARBA" id="ARBA00023128"/>
    </source>
</evidence>
<proteinExistence type="inferred from homology"/>
<dbReference type="AlphaFoldDB" id="A0A9E8G5B7"/>
<keyword evidence="8 19" id="KW-0812">Transmembrane</keyword>
<name>A0A9E8G5B7_9HEMI</name>
<accession>A0A9E8G5B7</accession>
<comment type="similarity">
    <text evidence="3">Belongs to the complex I subunit 2 family.</text>
</comment>
<comment type="function">
    <text evidence="1">Core subunit of the mitochondrial membrane respiratory chain NADH dehydrogenase (Complex I) that is believed to belong to the minimal assembly required for catalysis. Complex I functions in the transfer of electrons from NADH to the respiratory chain. The immediate electron acceptor for the enzyme is believed to be ubiquinone.</text>
</comment>
<geneLocation type="mitochondrion" evidence="22"/>
<evidence type="ECO:0000256" key="16">
    <source>
        <dbReference type="ARBA" id="ARBA00023136"/>
    </source>
</evidence>
<protein>
    <recommendedName>
        <fullName evidence="5">NADH-ubiquinone oxidoreductase chain 2</fullName>
        <ecNumber evidence="4">7.1.1.2</ecNumber>
    </recommendedName>
    <alternativeName>
        <fullName evidence="17">NADH dehydrogenase subunit 2</fullName>
    </alternativeName>
</protein>
<evidence type="ECO:0000256" key="13">
    <source>
        <dbReference type="ARBA" id="ARBA00023027"/>
    </source>
</evidence>
<feature type="transmembrane region" description="Helical" evidence="19">
    <location>
        <begin position="189"/>
        <end position="207"/>
    </location>
</feature>
<feature type="chain" id="PRO_5039206630" description="NADH-ubiquinone oxidoreductase chain 2" evidence="20">
    <location>
        <begin position="22"/>
        <end position="321"/>
    </location>
</feature>
<evidence type="ECO:0000256" key="3">
    <source>
        <dbReference type="ARBA" id="ARBA00007012"/>
    </source>
</evidence>
<dbReference type="EC" id="7.1.1.2" evidence="4"/>
<keyword evidence="7" id="KW-0679">Respiratory chain</keyword>
<keyword evidence="15 22" id="KW-0496">Mitochondrion</keyword>
<evidence type="ECO:0000256" key="1">
    <source>
        <dbReference type="ARBA" id="ARBA00003257"/>
    </source>
</evidence>
<evidence type="ECO:0000256" key="10">
    <source>
        <dbReference type="ARBA" id="ARBA00022967"/>
    </source>
</evidence>
<evidence type="ECO:0000256" key="20">
    <source>
        <dbReference type="SAM" id="SignalP"/>
    </source>
</evidence>
<keyword evidence="12 19" id="KW-1133">Transmembrane helix</keyword>
<dbReference type="GO" id="GO:0005743">
    <property type="term" value="C:mitochondrial inner membrane"/>
    <property type="evidence" value="ECO:0007669"/>
    <property type="project" value="UniProtKB-SubCell"/>
</dbReference>
<dbReference type="PANTHER" id="PTHR46552:SF1">
    <property type="entry name" value="NADH-UBIQUINONE OXIDOREDUCTASE CHAIN 2"/>
    <property type="match status" value="1"/>
</dbReference>
<dbReference type="EMBL" id="ON209296">
    <property type="protein sequence ID" value="UZT27051.1"/>
    <property type="molecule type" value="Genomic_DNA"/>
</dbReference>
<dbReference type="InterPro" id="IPR001750">
    <property type="entry name" value="ND/Mrp_TM"/>
</dbReference>
<keyword evidence="6" id="KW-0813">Transport</keyword>
<evidence type="ECO:0000256" key="17">
    <source>
        <dbReference type="ARBA" id="ARBA00031028"/>
    </source>
</evidence>
<keyword evidence="20" id="KW-0732">Signal</keyword>
<evidence type="ECO:0000313" key="22">
    <source>
        <dbReference type="EMBL" id="UZT27051.1"/>
    </source>
</evidence>
<keyword evidence="14" id="KW-0830">Ubiquinone</keyword>
<organism evidence="22">
    <name type="scientific">Pyrops lathburii</name>
    <dbReference type="NCBI Taxonomy" id="2873974"/>
    <lineage>
        <taxon>Eukaryota</taxon>
        <taxon>Metazoa</taxon>
        <taxon>Ecdysozoa</taxon>
        <taxon>Arthropoda</taxon>
        <taxon>Hexapoda</taxon>
        <taxon>Insecta</taxon>
        <taxon>Pterygota</taxon>
        <taxon>Neoptera</taxon>
        <taxon>Paraneoptera</taxon>
        <taxon>Hemiptera</taxon>
        <taxon>Auchenorrhyncha</taxon>
        <taxon>Fulgoroidea</taxon>
        <taxon>Fulgoridae</taxon>
        <taxon>Fulgorinae</taxon>
        <taxon>Pyrops</taxon>
    </lineage>
</organism>
<evidence type="ECO:0000256" key="11">
    <source>
        <dbReference type="ARBA" id="ARBA00022982"/>
    </source>
</evidence>
<dbReference type="PANTHER" id="PTHR46552">
    <property type="entry name" value="NADH-UBIQUINONE OXIDOREDUCTASE CHAIN 2"/>
    <property type="match status" value="1"/>
</dbReference>
<comment type="catalytic activity">
    <reaction evidence="18">
        <text>a ubiquinone + NADH + 5 H(+)(in) = a ubiquinol + NAD(+) + 4 H(+)(out)</text>
        <dbReference type="Rhea" id="RHEA:29091"/>
        <dbReference type="Rhea" id="RHEA-COMP:9565"/>
        <dbReference type="Rhea" id="RHEA-COMP:9566"/>
        <dbReference type="ChEBI" id="CHEBI:15378"/>
        <dbReference type="ChEBI" id="CHEBI:16389"/>
        <dbReference type="ChEBI" id="CHEBI:17976"/>
        <dbReference type="ChEBI" id="CHEBI:57540"/>
        <dbReference type="ChEBI" id="CHEBI:57945"/>
        <dbReference type="EC" id="7.1.1.2"/>
    </reaction>
</comment>
<feature type="domain" description="NADH:quinone oxidoreductase/Mrp antiporter transmembrane" evidence="21">
    <location>
        <begin position="24"/>
        <end position="272"/>
    </location>
</feature>
<evidence type="ECO:0000256" key="9">
    <source>
        <dbReference type="ARBA" id="ARBA00022792"/>
    </source>
</evidence>
<comment type="subcellular location">
    <subcellularLocation>
        <location evidence="2">Mitochondrion inner membrane</location>
        <topology evidence="2">Multi-pass membrane protein</topology>
    </subcellularLocation>
</comment>
<evidence type="ECO:0000256" key="14">
    <source>
        <dbReference type="ARBA" id="ARBA00023075"/>
    </source>
</evidence>
<keyword evidence="11" id="KW-0249">Electron transport</keyword>